<accession>A0AAV9VNU9</accession>
<dbReference type="EMBL" id="JAVHNS010000001">
    <property type="protein sequence ID" value="KAK6362681.1"/>
    <property type="molecule type" value="Genomic_DNA"/>
</dbReference>
<protein>
    <submittedName>
        <fullName evidence="1">Uncharacterized protein</fullName>
    </submittedName>
</protein>
<evidence type="ECO:0000313" key="2">
    <source>
        <dbReference type="Proteomes" id="UP001373714"/>
    </source>
</evidence>
<dbReference type="AlphaFoldDB" id="A0AAV9VNU9"/>
<proteinExistence type="predicted"/>
<dbReference type="Proteomes" id="UP001373714">
    <property type="component" value="Unassembled WGS sequence"/>
</dbReference>
<sequence length="105" mass="11432">MPNNTVPAVESKQSSTISSLPVGSLMDIAFSSFLGPLDFRSRTLPSSSCVTTHWFREPRSLPSPCSSSGQKILTVFKENVFLSLNSLNALSSHATLAPYNELRSR</sequence>
<comment type="caution">
    <text evidence="1">The sequence shown here is derived from an EMBL/GenBank/DDBJ whole genome shotgun (WGS) entry which is preliminary data.</text>
</comment>
<keyword evidence="2" id="KW-1185">Reference proteome</keyword>
<gene>
    <name evidence="1" type="ORF">TWF730_000137</name>
</gene>
<name>A0AAV9VNU9_9PEZI</name>
<reference evidence="1 2" key="1">
    <citation type="submission" date="2019-10" db="EMBL/GenBank/DDBJ databases">
        <authorList>
            <person name="Palmer J.M."/>
        </authorList>
    </citation>
    <scope>NUCLEOTIDE SEQUENCE [LARGE SCALE GENOMIC DNA]</scope>
    <source>
        <strain evidence="1 2">TWF730</strain>
    </source>
</reference>
<evidence type="ECO:0000313" key="1">
    <source>
        <dbReference type="EMBL" id="KAK6362681.1"/>
    </source>
</evidence>
<organism evidence="1 2">
    <name type="scientific">Orbilia blumenaviensis</name>
    <dbReference type="NCBI Taxonomy" id="1796055"/>
    <lineage>
        <taxon>Eukaryota</taxon>
        <taxon>Fungi</taxon>
        <taxon>Dikarya</taxon>
        <taxon>Ascomycota</taxon>
        <taxon>Pezizomycotina</taxon>
        <taxon>Orbiliomycetes</taxon>
        <taxon>Orbiliales</taxon>
        <taxon>Orbiliaceae</taxon>
        <taxon>Orbilia</taxon>
    </lineage>
</organism>